<keyword evidence="4" id="KW-1185">Reference proteome</keyword>
<dbReference type="Pfam" id="PF13460">
    <property type="entry name" value="NAD_binding_10"/>
    <property type="match status" value="1"/>
</dbReference>
<reference evidence="3 4" key="1">
    <citation type="submission" date="2006-02" db="EMBL/GenBank/DDBJ databases">
        <authorList>
            <person name="Pinhassi J."/>
            <person name="Pedros-Alio C."/>
            <person name="Ferriera S."/>
            <person name="Johnson J."/>
            <person name="Kravitz S."/>
            <person name="Halpern A."/>
            <person name="Remington K."/>
            <person name="Beeson K."/>
            <person name="Tran B."/>
            <person name="Rogers Y.-H."/>
            <person name="Friedman R."/>
            <person name="Venter J.C."/>
        </authorList>
    </citation>
    <scope>NUCLEOTIDE SEQUENCE [LARGE SCALE GENOMIC DNA]</scope>
    <source>
        <strain evidence="3 4">MED92</strain>
    </source>
</reference>
<protein>
    <submittedName>
        <fullName evidence="3">Oxidoreductase protein</fullName>
    </submittedName>
</protein>
<proteinExistence type="predicted"/>
<organism evidence="3 4">
    <name type="scientific">Neptuniibacter caesariensis</name>
    <dbReference type="NCBI Taxonomy" id="207954"/>
    <lineage>
        <taxon>Bacteria</taxon>
        <taxon>Pseudomonadati</taxon>
        <taxon>Pseudomonadota</taxon>
        <taxon>Gammaproteobacteria</taxon>
        <taxon>Oceanospirillales</taxon>
        <taxon>Oceanospirillaceae</taxon>
        <taxon>Neptuniibacter</taxon>
    </lineage>
</organism>
<dbReference type="Proteomes" id="UP000002171">
    <property type="component" value="Unassembled WGS sequence"/>
</dbReference>
<keyword evidence="1" id="KW-0472">Membrane</keyword>
<dbReference type="PANTHER" id="PTHR12126">
    <property type="entry name" value="NADH-UBIQUINONE OXIDOREDUCTASE 39 KDA SUBUNIT-RELATED"/>
    <property type="match status" value="1"/>
</dbReference>
<dbReference type="AlphaFoldDB" id="A0A7U8GSW1"/>
<name>A0A7U8GSW1_NEPCE</name>
<dbReference type="SUPFAM" id="SSF51735">
    <property type="entry name" value="NAD(P)-binding Rossmann-fold domains"/>
    <property type="match status" value="1"/>
</dbReference>
<evidence type="ECO:0000313" key="3">
    <source>
        <dbReference type="EMBL" id="EAR61796.1"/>
    </source>
</evidence>
<dbReference type="PANTHER" id="PTHR12126:SF11">
    <property type="entry name" value="NADH DEHYDROGENASE [UBIQUINONE] 1 ALPHA SUBCOMPLEX SUBUNIT 9, MITOCHONDRIAL"/>
    <property type="match status" value="1"/>
</dbReference>
<comment type="caution">
    <text evidence="3">The sequence shown here is derived from an EMBL/GenBank/DDBJ whole genome shotgun (WGS) entry which is preliminary data.</text>
</comment>
<evidence type="ECO:0000313" key="4">
    <source>
        <dbReference type="Proteomes" id="UP000002171"/>
    </source>
</evidence>
<accession>A0A7U8GSW1</accession>
<dbReference type="InterPro" id="IPR051207">
    <property type="entry name" value="ComplexI_NDUFA9_subunit"/>
</dbReference>
<dbReference type="OrthoDB" id="9776313at2"/>
<keyword evidence="1" id="KW-0812">Transmembrane</keyword>
<evidence type="ECO:0000259" key="2">
    <source>
        <dbReference type="Pfam" id="PF13460"/>
    </source>
</evidence>
<dbReference type="RefSeq" id="WP_007022882.1">
    <property type="nucleotide sequence ID" value="NZ_CH724127.1"/>
</dbReference>
<gene>
    <name evidence="3" type="ORF">MED92_04337</name>
</gene>
<feature type="transmembrane region" description="Helical" evidence="1">
    <location>
        <begin position="304"/>
        <end position="325"/>
    </location>
</feature>
<evidence type="ECO:0000256" key="1">
    <source>
        <dbReference type="SAM" id="Phobius"/>
    </source>
</evidence>
<dbReference type="Pfam" id="PF13781">
    <property type="entry name" value="DoxX_3"/>
    <property type="match status" value="1"/>
</dbReference>
<feature type="transmembrane region" description="Helical" evidence="1">
    <location>
        <begin position="374"/>
        <end position="393"/>
    </location>
</feature>
<feature type="domain" description="NAD(P)-binding" evidence="2">
    <location>
        <begin position="7"/>
        <end position="119"/>
    </location>
</feature>
<feature type="transmembrane region" description="Helical" evidence="1">
    <location>
        <begin position="345"/>
        <end position="367"/>
    </location>
</feature>
<dbReference type="GO" id="GO:0044877">
    <property type="term" value="F:protein-containing complex binding"/>
    <property type="evidence" value="ECO:0007669"/>
    <property type="project" value="TreeGrafter"/>
</dbReference>
<feature type="transmembrane region" description="Helical" evidence="1">
    <location>
        <begin position="405"/>
        <end position="421"/>
    </location>
</feature>
<sequence length="425" mass="46536">MKFLVTGANGFIGSVITENLLTQGHHVVAVGRSVHATASRLNIEYVHQDFQQSLCSSDWSGILDGVDGVINCAGILRESRSGEFDTIHEKAPLAIAQACKDKDIRCFVQISALGDSDDADFIASKHRFDEKLLKLLPTALVLRPSVVVSLRGSYGGSSMLRGLAAFPEALFIPGSGQQQIQPILLEDLAILVLEGIERSLQGIIELGGPEAISIKDYMVGLRGWLQIRTRFIFSAPLLLVKSACLIGERFKAGPLNQTVLTLLESGNVVNDPKPQKQFTHKAVDVIEAMQYQPSFVQDRWHAKLFLLQPIIWFLLSVIWLLSAVSGFSATQGQFAPILSAVGFPAAAHSGLVMLTSILDLVLGLMLIFRFKERVTLWLMLFSTVGYSVLLGMMAPELWLDPLGGLLKNLAVAPLIMVYMVMRNPR</sequence>
<dbReference type="InterPro" id="IPR036291">
    <property type="entry name" value="NAD(P)-bd_dom_sf"/>
</dbReference>
<keyword evidence="1" id="KW-1133">Transmembrane helix</keyword>
<dbReference type="InterPro" id="IPR016040">
    <property type="entry name" value="NAD(P)-bd_dom"/>
</dbReference>
<dbReference type="InterPro" id="IPR025695">
    <property type="entry name" value="DoxX-like"/>
</dbReference>
<dbReference type="Gene3D" id="3.40.50.720">
    <property type="entry name" value="NAD(P)-binding Rossmann-like Domain"/>
    <property type="match status" value="1"/>
</dbReference>
<dbReference type="EMBL" id="AAOW01000006">
    <property type="protein sequence ID" value="EAR61796.1"/>
    <property type="molecule type" value="Genomic_DNA"/>
</dbReference>